<keyword evidence="1" id="KW-0175">Coiled coil</keyword>
<dbReference type="SMART" id="SM00271">
    <property type="entry name" value="DnaJ"/>
    <property type="match status" value="1"/>
</dbReference>
<protein>
    <submittedName>
        <fullName evidence="4">DnaJ domain-containing protein</fullName>
    </submittedName>
</protein>
<keyword evidence="5" id="KW-1185">Reference proteome</keyword>
<name>A0ABT5MYL8_9BURK</name>
<dbReference type="EMBL" id="JAQSIP010000002">
    <property type="protein sequence ID" value="MDD0837863.1"/>
    <property type="molecule type" value="Genomic_DNA"/>
</dbReference>
<accession>A0ABT5MYL8</accession>
<evidence type="ECO:0000259" key="3">
    <source>
        <dbReference type="PROSITE" id="PS50076"/>
    </source>
</evidence>
<organism evidence="4 5">
    <name type="scientific">Curvibacter cyanobacteriorum</name>
    <dbReference type="NCBI Taxonomy" id="3026422"/>
    <lineage>
        <taxon>Bacteria</taxon>
        <taxon>Pseudomonadati</taxon>
        <taxon>Pseudomonadota</taxon>
        <taxon>Betaproteobacteria</taxon>
        <taxon>Burkholderiales</taxon>
        <taxon>Comamonadaceae</taxon>
        <taxon>Curvibacter</taxon>
    </lineage>
</organism>
<feature type="compositionally biased region" description="Basic and acidic residues" evidence="2">
    <location>
        <begin position="53"/>
        <end position="62"/>
    </location>
</feature>
<feature type="region of interest" description="Disordered" evidence="2">
    <location>
        <begin position="18"/>
        <end position="72"/>
    </location>
</feature>
<dbReference type="InterPro" id="IPR036869">
    <property type="entry name" value="J_dom_sf"/>
</dbReference>
<reference evidence="4 5" key="1">
    <citation type="submission" date="2023-02" db="EMBL/GenBank/DDBJ databases">
        <title>Bacterial whole genomic sequence of Curvibacter sp. HBC61.</title>
        <authorList>
            <person name="Le V."/>
            <person name="Ko S.-R."/>
            <person name="Ahn C.-Y."/>
            <person name="Oh H.-M."/>
        </authorList>
    </citation>
    <scope>NUCLEOTIDE SEQUENCE [LARGE SCALE GENOMIC DNA]</scope>
    <source>
        <strain evidence="4 5">HBC61</strain>
    </source>
</reference>
<dbReference type="SUPFAM" id="SSF46565">
    <property type="entry name" value="Chaperone J-domain"/>
    <property type="match status" value="1"/>
</dbReference>
<dbReference type="InterPro" id="IPR050817">
    <property type="entry name" value="DjlA_DnaK_co-chaperone"/>
</dbReference>
<comment type="caution">
    <text evidence="4">The sequence shown here is derived from an EMBL/GenBank/DDBJ whole genome shotgun (WGS) entry which is preliminary data.</text>
</comment>
<dbReference type="Proteomes" id="UP001528673">
    <property type="component" value="Unassembled WGS sequence"/>
</dbReference>
<sequence length="212" mass="23310">MTHYETLGIDPAASQADIKAGFRRAAQASHPDREGGSDEAMAKVNRAYEVLSDPERRQKYDTTGDDAPELSQEDKAKKLLVELFRQALAEPGNIVKQTHLKLRRMQSSAEAKLVDLRRQVVKLEKRGALVQVSKGENLVWMLVSAQIDAAKAEMQALEDAIKTAQAAEGLLRDYSSSEEEDGSVARAYGLEAAFAAEIRRAQAFGFDFGRTA</sequence>
<dbReference type="Gene3D" id="1.10.287.110">
    <property type="entry name" value="DnaJ domain"/>
    <property type="match status" value="1"/>
</dbReference>
<proteinExistence type="predicted"/>
<dbReference type="InterPro" id="IPR001623">
    <property type="entry name" value="DnaJ_domain"/>
</dbReference>
<feature type="coiled-coil region" evidence="1">
    <location>
        <begin position="106"/>
        <end position="167"/>
    </location>
</feature>
<evidence type="ECO:0000313" key="4">
    <source>
        <dbReference type="EMBL" id="MDD0837863.1"/>
    </source>
</evidence>
<evidence type="ECO:0000256" key="1">
    <source>
        <dbReference type="SAM" id="Coils"/>
    </source>
</evidence>
<dbReference type="CDD" id="cd06257">
    <property type="entry name" value="DnaJ"/>
    <property type="match status" value="1"/>
</dbReference>
<dbReference type="PROSITE" id="PS50076">
    <property type="entry name" value="DNAJ_2"/>
    <property type="match status" value="1"/>
</dbReference>
<gene>
    <name evidence="4" type="ORF">PSQ40_04695</name>
</gene>
<dbReference type="Pfam" id="PF00226">
    <property type="entry name" value="DnaJ"/>
    <property type="match status" value="1"/>
</dbReference>
<evidence type="ECO:0000313" key="5">
    <source>
        <dbReference type="Proteomes" id="UP001528673"/>
    </source>
</evidence>
<dbReference type="PANTHER" id="PTHR24074">
    <property type="entry name" value="CO-CHAPERONE PROTEIN DJLA"/>
    <property type="match status" value="1"/>
</dbReference>
<feature type="domain" description="J" evidence="3">
    <location>
        <begin position="2"/>
        <end position="64"/>
    </location>
</feature>
<dbReference type="PRINTS" id="PR00625">
    <property type="entry name" value="JDOMAIN"/>
</dbReference>
<evidence type="ECO:0000256" key="2">
    <source>
        <dbReference type="SAM" id="MobiDB-lite"/>
    </source>
</evidence>
<dbReference type="RefSeq" id="WP_273949166.1">
    <property type="nucleotide sequence ID" value="NZ_JAQSIP010000002.1"/>
</dbReference>